<dbReference type="AlphaFoldDB" id="A0A968KUR9"/>
<feature type="transmembrane region" description="Helical" evidence="1">
    <location>
        <begin position="73"/>
        <end position="92"/>
    </location>
</feature>
<feature type="transmembrane region" description="Helical" evidence="1">
    <location>
        <begin position="31"/>
        <end position="53"/>
    </location>
</feature>
<evidence type="ECO:0000313" key="3">
    <source>
        <dbReference type="Proteomes" id="UP000752013"/>
    </source>
</evidence>
<keyword evidence="3" id="KW-1185">Reference proteome</keyword>
<feature type="transmembrane region" description="Helical" evidence="1">
    <location>
        <begin position="98"/>
        <end position="116"/>
    </location>
</feature>
<accession>A0A968KUR9</accession>
<feature type="transmembrane region" description="Helical" evidence="1">
    <location>
        <begin position="137"/>
        <end position="162"/>
    </location>
</feature>
<reference evidence="2" key="1">
    <citation type="submission" date="2020-03" db="EMBL/GenBank/DDBJ databases">
        <title>Spirochaetal bacteria isolated from arthropods constitute a novel genus Entomospira genus novum within the order Spirochaetales.</title>
        <authorList>
            <person name="Grana-Miraglia L."/>
            <person name="Sikutova S."/>
            <person name="Fingerle V."/>
            <person name="Sing A."/>
            <person name="Castillo-Ramirez S."/>
            <person name="Margos G."/>
            <person name="Rudolf I."/>
        </authorList>
    </citation>
    <scope>NUCLEOTIDE SEQUENCE</scope>
    <source>
        <strain evidence="2">BR208</strain>
    </source>
</reference>
<name>A0A968KUR9_9SPIO</name>
<gene>
    <name evidence="2" type="ORF">HCT46_06640</name>
</gene>
<keyword evidence="1" id="KW-1133">Transmembrane helix</keyword>
<dbReference type="RefSeq" id="WP_167704162.1">
    <property type="nucleotide sequence ID" value="NZ_CP118169.1"/>
</dbReference>
<feature type="transmembrane region" description="Helical" evidence="1">
    <location>
        <begin position="7"/>
        <end position="25"/>
    </location>
</feature>
<sequence>MLRYRALWWSVIAGVFVGLYGWILWRYQLFSSWFVLLSVSFVGVVLVYPLVYWMRLRYLQPRYFRLGVKQYRWSMGLGLLYGLIAMELFVRYFLMHLLISQAILIVWVSIFLIYSQRTPRATMRREEKQRYLLKAKAARYLFSLVWVFVVSSYIVIFSWGHYRLHQLMVALMQ</sequence>
<evidence type="ECO:0000256" key="1">
    <source>
        <dbReference type="SAM" id="Phobius"/>
    </source>
</evidence>
<keyword evidence="1" id="KW-0472">Membrane</keyword>
<keyword evidence="1" id="KW-0812">Transmembrane</keyword>
<evidence type="ECO:0000313" key="2">
    <source>
        <dbReference type="EMBL" id="NIZ47584.1"/>
    </source>
</evidence>
<organism evidence="2 3">
    <name type="scientific">Entomospira nematocerorum</name>
    <dbReference type="NCBI Taxonomy" id="2719987"/>
    <lineage>
        <taxon>Bacteria</taxon>
        <taxon>Pseudomonadati</taxon>
        <taxon>Spirochaetota</taxon>
        <taxon>Spirochaetia</taxon>
        <taxon>Spirochaetales</taxon>
        <taxon>Spirochaetaceae</taxon>
        <taxon>Entomospira</taxon>
    </lineage>
</organism>
<proteinExistence type="predicted"/>
<dbReference type="Proteomes" id="UP000752013">
    <property type="component" value="Unassembled WGS sequence"/>
</dbReference>
<comment type="caution">
    <text evidence="2">The sequence shown here is derived from an EMBL/GenBank/DDBJ whole genome shotgun (WGS) entry which is preliminary data.</text>
</comment>
<protein>
    <submittedName>
        <fullName evidence="2">Uncharacterized protein</fullName>
    </submittedName>
</protein>
<dbReference type="EMBL" id="JAATLK010000002">
    <property type="protein sequence ID" value="NIZ47584.1"/>
    <property type="molecule type" value="Genomic_DNA"/>
</dbReference>